<dbReference type="Gene3D" id="3.40.50.300">
    <property type="entry name" value="P-loop containing nucleotide triphosphate hydrolases"/>
    <property type="match status" value="2"/>
</dbReference>
<dbReference type="OrthoDB" id="3260945at2759"/>
<dbReference type="Pfam" id="PF00270">
    <property type="entry name" value="DEAD"/>
    <property type="match status" value="1"/>
</dbReference>
<keyword evidence="8" id="KW-1185">Reference proteome</keyword>
<evidence type="ECO:0000313" key="8">
    <source>
        <dbReference type="Proteomes" id="UP000027222"/>
    </source>
</evidence>
<dbReference type="SUPFAM" id="SSF52540">
    <property type="entry name" value="P-loop containing nucleoside triphosphate hydrolases"/>
    <property type="match status" value="1"/>
</dbReference>
<dbReference type="GO" id="GO:0005694">
    <property type="term" value="C:chromosome"/>
    <property type="evidence" value="ECO:0007669"/>
    <property type="project" value="TreeGrafter"/>
</dbReference>
<evidence type="ECO:0000259" key="6">
    <source>
        <dbReference type="PROSITE" id="PS51192"/>
    </source>
</evidence>
<accession>A0A067SH73</accession>
<dbReference type="InterPro" id="IPR027417">
    <property type="entry name" value="P-loop_NTPase"/>
</dbReference>
<dbReference type="PANTHER" id="PTHR13710:SF105">
    <property type="entry name" value="ATP-DEPENDENT DNA HELICASE Q1"/>
    <property type="match status" value="1"/>
</dbReference>
<dbReference type="InterPro" id="IPR014001">
    <property type="entry name" value="Helicase_ATP-bd"/>
</dbReference>
<comment type="catalytic activity">
    <reaction evidence="4">
        <text>Couples ATP hydrolysis with the unwinding of duplex DNA by translocating in the 3'-5' direction.</text>
        <dbReference type="EC" id="5.6.2.4"/>
    </reaction>
</comment>
<reference evidence="8" key="1">
    <citation type="journal article" date="2014" name="Proc. Natl. Acad. Sci. U.S.A.">
        <title>Extensive sampling of basidiomycete genomes demonstrates inadequacy of the white-rot/brown-rot paradigm for wood decay fungi.</title>
        <authorList>
            <person name="Riley R."/>
            <person name="Salamov A.A."/>
            <person name="Brown D.W."/>
            <person name="Nagy L.G."/>
            <person name="Floudas D."/>
            <person name="Held B.W."/>
            <person name="Levasseur A."/>
            <person name="Lombard V."/>
            <person name="Morin E."/>
            <person name="Otillar R."/>
            <person name="Lindquist E.A."/>
            <person name="Sun H."/>
            <person name="LaButti K.M."/>
            <person name="Schmutz J."/>
            <person name="Jabbour D."/>
            <person name="Luo H."/>
            <person name="Baker S.E."/>
            <person name="Pisabarro A.G."/>
            <person name="Walton J.D."/>
            <person name="Blanchette R.A."/>
            <person name="Henrissat B."/>
            <person name="Martin F."/>
            <person name="Cullen D."/>
            <person name="Hibbett D.S."/>
            <person name="Grigoriev I.V."/>
        </authorList>
    </citation>
    <scope>NUCLEOTIDE SEQUENCE [LARGE SCALE GENOMIC DNA]</scope>
    <source>
        <strain evidence="8">CBS 339.88</strain>
    </source>
</reference>
<dbReference type="GO" id="GO:0006281">
    <property type="term" value="P:DNA repair"/>
    <property type="evidence" value="ECO:0007669"/>
    <property type="project" value="TreeGrafter"/>
</dbReference>
<dbReference type="EC" id="5.6.2.4" evidence="5"/>
<evidence type="ECO:0000256" key="2">
    <source>
        <dbReference type="ARBA" id="ARBA00023125"/>
    </source>
</evidence>
<dbReference type="InterPro" id="IPR011545">
    <property type="entry name" value="DEAD/DEAH_box_helicase_dom"/>
</dbReference>
<dbReference type="GO" id="GO:0005524">
    <property type="term" value="F:ATP binding"/>
    <property type="evidence" value="ECO:0007669"/>
    <property type="project" value="InterPro"/>
</dbReference>
<evidence type="ECO:0000256" key="4">
    <source>
        <dbReference type="ARBA" id="ARBA00034617"/>
    </source>
</evidence>
<dbReference type="EMBL" id="KL142418">
    <property type="protein sequence ID" value="KDR67064.1"/>
    <property type="molecule type" value="Genomic_DNA"/>
</dbReference>
<comment type="similarity">
    <text evidence="1">Belongs to the helicase family. RecQ subfamily.</text>
</comment>
<dbReference type="GO" id="GO:0005737">
    <property type="term" value="C:cytoplasm"/>
    <property type="evidence" value="ECO:0007669"/>
    <property type="project" value="TreeGrafter"/>
</dbReference>
<keyword evidence="2" id="KW-0238">DNA-binding</keyword>
<dbReference type="STRING" id="685588.A0A067SH73"/>
<dbReference type="GO" id="GO:0006310">
    <property type="term" value="P:DNA recombination"/>
    <property type="evidence" value="ECO:0007669"/>
    <property type="project" value="TreeGrafter"/>
</dbReference>
<feature type="domain" description="Helicase ATP-binding" evidence="6">
    <location>
        <begin position="39"/>
        <end position="164"/>
    </location>
</feature>
<keyword evidence="3" id="KW-0413">Isomerase</keyword>
<dbReference type="GO" id="GO:0043138">
    <property type="term" value="F:3'-5' DNA helicase activity"/>
    <property type="evidence" value="ECO:0007669"/>
    <property type="project" value="UniProtKB-EC"/>
</dbReference>
<dbReference type="HOGENOM" id="CLU_010294_1_0_1"/>
<dbReference type="PROSITE" id="PS51192">
    <property type="entry name" value="HELICASE_ATP_BIND_1"/>
    <property type="match status" value="1"/>
</dbReference>
<organism evidence="7 8">
    <name type="scientific">Galerina marginata (strain CBS 339.88)</name>
    <dbReference type="NCBI Taxonomy" id="685588"/>
    <lineage>
        <taxon>Eukaryota</taxon>
        <taxon>Fungi</taxon>
        <taxon>Dikarya</taxon>
        <taxon>Basidiomycota</taxon>
        <taxon>Agaricomycotina</taxon>
        <taxon>Agaricomycetes</taxon>
        <taxon>Agaricomycetidae</taxon>
        <taxon>Agaricales</taxon>
        <taxon>Agaricineae</taxon>
        <taxon>Strophariaceae</taxon>
        <taxon>Galerina</taxon>
    </lineage>
</organism>
<dbReference type="PANTHER" id="PTHR13710">
    <property type="entry name" value="DNA HELICASE RECQ FAMILY MEMBER"/>
    <property type="match status" value="1"/>
</dbReference>
<evidence type="ECO:0000313" key="7">
    <source>
        <dbReference type="EMBL" id="KDR67064.1"/>
    </source>
</evidence>
<dbReference type="CDD" id="cd18785">
    <property type="entry name" value="SF2_C"/>
    <property type="match status" value="1"/>
</dbReference>
<name>A0A067SH73_GALM3</name>
<dbReference type="Proteomes" id="UP000027222">
    <property type="component" value="Unassembled WGS sequence"/>
</dbReference>
<gene>
    <name evidence="7" type="ORF">GALMADRAFT_216724</name>
</gene>
<sequence>MASTPRWQDQVGLETIQAIVKQIVPTWTNGLHVVQLELVSGILDGRDILCCTATGDGKSVAFAIPCLVLLEYNKNPETYHRGLPTRAKPIGIVITPTKGLANNIVDELSKLNVSGFSYCAETLTEARKTGLRLAHEIKELIGTFLRGRFPSSISILGLTATLEPGLPTESVCKSLGFFEGSFKLIRRSNERPNTQFSIRFTAAGMTGDKFPELLPYLASGRKTIIHCQALRQVLSVHTYLWRAQPDGADKLKRARIYHAICTPKYNQETIHLIETDPRCQIIIAAVAFSNGLNAKTLLDSLSLEFAPTLDEAWQEKGRVGRNPDTIGRGIIFIPNSMVKIAETYLKLLCADFLQLSLLPQVVFRKQASPLVF</sequence>
<evidence type="ECO:0000256" key="5">
    <source>
        <dbReference type="ARBA" id="ARBA00034808"/>
    </source>
</evidence>
<evidence type="ECO:0000256" key="1">
    <source>
        <dbReference type="ARBA" id="ARBA00005446"/>
    </source>
</evidence>
<dbReference type="GO" id="GO:0009378">
    <property type="term" value="F:four-way junction helicase activity"/>
    <property type="evidence" value="ECO:0007669"/>
    <property type="project" value="TreeGrafter"/>
</dbReference>
<dbReference type="AlphaFoldDB" id="A0A067SH73"/>
<dbReference type="GO" id="GO:0003677">
    <property type="term" value="F:DNA binding"/>
    <property type="evidence" value="ECO:0007669"/>
    <property type="project" value="UniProtKB-KW"/>
</dbReference>
<protein>
    <recommendedName>
        <fullName evidence="5">DNA 3'-5' helicase</fullName>
        <ecNumber evidence="5">5.6.2.4</ecNumber>
    </recommendedName>
</protein>
<proteinExistence type="inferred from homology"/>
<evidence type="ECO:0000256" key="3">
    <source>
        <dbReference type="ARBA" id="ARBA00023235"/>
    </source>
</evidence>